<dbReference type="HOGENOM" id="CLU_026967_1_1_11"/>
<dbReference type="Pfam" id="PF20511">
    <property type="entry name" value="PMI_typeI_cat"/>
    <property type="match status" value="1"/>
</dbReference>
<dbReference type="Gene3D" id="1.10.441.10">
    <property type="entry name" value="Phosphomannose Isomerase, domain 2"/>
    <property type="match status" value="1"/>
</dbReference>
<sequence length="395" mass="40998">MYRLAPHLRDYAWGSRTAIPELLGTAATSAPVAEAWFGAHPSAPSTLPDLGRSLDEHIAADPAAALGDDVVARFGPRLPYLLKLIAPAAPISLQVHPTLAQAAAGYAREDGGGLPLDAPTRSYRDRNHKPEIVFALTTFEALSGFRAPRRAAEILASLDTPLAGGLRDALRSAPSAAGMEQAFRLLLDPAAGATPDEVTRLAQACAARLAAGTSPSTRADAVVTLLQEAHPGDPGVVAALLLNPVTLQPGEALFTPAGSIHTYLSGLAVEVMANSDNVIRAGLTPKHVDVDGLLEIVDYVAAPPIRLAPERAHENTDVYYAPVDDFELTLTHATPQPTAVAGRGPRILLVVAGTAHLEAAGTAHDLRRGDAVFLPASDDGARLSGDATLAQAGVP</sequence>
<dbReference type="Pfam" id="PF21621">
    <property type="entry name" value="MPI_cupin_dom"/>
    <property type="match status" value="1"/>
</dbReference>
<dbReference type="InterPro" id="IPR016305">
    <property type="entry name" value="Mannose-6-P_Isomerase"/>
</dbReference>
<dbReference type="GO" id="GO:0005975">
    <property type="term" value="P:carbohydrate metabolic process"/>
    <property type="evidence" value="ECO:0007669"/>
    <property type="project" value="InterPro"/>
</dbReference>
<evidence type="ECO:0000256" key="7">
    <source>
        <dbReference type="ARBA" id="ARBA00029741"/>
    </source>
</evidence>
<dbReference type="InterPro" id="IPR011051">
    <property type="entry name" value="RmlC_Cupin_sf"/>
</dbReference>
<dbReference type="PANTHER" id="PTHR10309:SF0">
    <property type="entry name" value="MANNOSE-6-PHOSPHATE ISOMERASE"/>
    <property type="match status" value="1"/>
</dbReference>
<evidence type="ECO:0000259" key="12">
    <source>
        <dbReference type="Pfam" id="PF21621"/>
    </source>
</evidence>
<keyword evidence="4 10" id="KW-0479">Metal-binding</keyword>
<evidence type="ECO:0000313" key="13">
    <source>
        <dbReference type="EMBL" id="ACQ79121.1"/>
    </source>
</evidence>
<evidence type="ECO:0000256" key="3">
    <source>
        <dbReference type="ARBA" id="ARBA00011956"/>
    </source>
</evidence>
<accession>C5BZE9</accession>
<proteinExistence type="inferred from homology"/>
<keyword evidence="14" id="KW-1185">Reference proteome</keyword>
<evidence type="ECO:0000256" key="6">
    <source>
        <dbReference type="ARBA" id="ARBA00023235"/>
    </source>
</evidence>
<feature type="binding site" evidence="10">
    <location>
        <position position="131"/>
    </location>
    <ligand>
        <name>Zn(2+)</name>
        <dbReference type="ChEBI" id="CHEBI:29105"/>
    </ligand>
</feature>
<evidence type="ECO:0000259" key="11">
    <source>
        <dbReference type="Pfam" id="PF20511"/>
    </source>
</evidence>
<dbReference type="InterPro" id="IPR014710">
    <property type="entry name" value="RmlC-like_jellyroll"/>
</dbReference>
<protein>
    <recommendedName>
        <fullName evidence="3">mannose-6-phosphate isomerase</fullName>
        <ecNumber evidence="3">5.3.1.8</ecNumber>
    </recommendedName>
    <alternativeName>
        <fullName evidence="7">Phosphohexomutase</fullName>
    </alternativeName>
    <alternativeName>
        <fullName evidence="8">Phosphomannose isomerase</fullName>
    </alternativeName>
</protein>
<dbReference type="AlphaFoldDB" id="C5BZE9"/>
<evidence type="ECO:0000256" key="2">
    <source>
        <dbReference type="ARBA" id="ARBA00010772"/>
    </source>
</evidence>
<dbReference type="CDD" id="cd07011">
    <property type="entry name" value="cupin_PMI_type_I_N"/>
    <property type="match status" value="1"/>
</dbReference>
<evidence type="ECO:0000256" key="4">
    <source>
        <dbReference type="ARBA" id="ARBA00022723"/>
    </source>
</evidence>
<evidence type="ECO:0000256" key="1">
    <source>
        <dbReference type="ARBA" id="ARBA00000757"/>
    </source>
</evidence>
<dbReference type="InterPro" id="IPR001250">
    <property type="entry name" value="Man6P_Isoase-1"/>
</dbReference>
<feature type="binding site" evidence="10">
    <location>
        <position position="261"/>
    </location>
    <ligand>
        <name>Zn(2+)</name>
        <dbReference type="ChEBI" id="CHEBI:29105"/>
    </ligand>
</feature>
<feature type="active site" evidence="9">
    <location>
        <position position="280"/>
    </location>
</feature>
<dbReference type="GO" id="GO:0004476">
    <property type="term" value="F:mannose-6-phosphate isomerase activity"/>
    <property type="evidence" value="ECO:0007669"/>
    <property type="project" value="UniProtKB-EC"/>
</dbReference>
<dbReference type="NCBIfam" id="TIGR00218">
    <property type="entry name" value="manA"/>
    <property type="match status" value="1"/>
</dbReference>
<comment type="cofactor">
    <cofactor evidence="10">
        <name>Zn(2+)</name>
        <dbReference type="ChEBI" id="CHEBI:29105"/>
    </cofactor>
    <text evidence="10">Binds 1 zinc ion per subunit.</text>
</comment>
<name>C5BZE9_BEUC1</name>
<reference evidence="13 14" key="1">
    <citation type="journal article" date="2009" name="Stand. Genomic Sci.">
        <title>Complete genome sequence of Beutenbergia cavernae type strain (HKI 0122).</title>
        <authorList>
            <person name="Land M."/>
            <person name="Pukall R."/>
            <person name="Abt B."/>
            <person name="Goker M."/>
            <person name="Rohde M."/>
            <person name="Glavina Del Rio T."/>
            <person name="Tice H."/>
            <person name="Copeland A."/>
            <person name="Cheng J.F."/>
            <person name="Lucas S."/>
            <person name="Chen F."/>
            <person name="Nolan M."/>
            <person name="Bruce D."/>
            <person name="Goodwin L."/>
            <person name="Pitluck S."/>
            <person name="Ivanova N."/>
            <person name="Mavromatis K."/>
            <person name="Ovchinnikova G."/>
            <person name="Pati A."/>
            <person name="Chen A."/>
            <person name="Palaniappan K."/>
            <person name="Hauser L."/>
            <person name="Chang Y.J."/>
            <person name="Jefferies C.C."/>
            <person name="Saunders E."/>
            <person name="Brettin T."/>
            <person name="Detter J.C."/>
            <person name="Han C."/>
            <person name="Chain P."/>
            <person name="Bristow J."/>
            <person name="Eisen J.A."/>
            <person name="Markowitz V."/>
            <person name="Hugenholtz P."/>
            <person name="Kyrpides N.C."/>
            <person name="Klenk H.P."/>
            <person name="Lapidus A."/>
        </authorList>
    </citation>
    <scope>NUCLEOTIDE SEQUENCE [LARGE SCALE GENOMIC DNA]</scope>
    <source>
        <strain evidence="14">ATCC BAA-8 / DSM 12333 / NBRC 16432</strain>
    </source>
</reference>
<dbReference type="InterPro" id="IPR046457">
    <property type="entry name" value="PMI_typeI_cat"/>
</dbReference>
<comment type="catalytic activity">
    <reaction evidence="1">
        <text>D-mannose 6-phosphate = D-fructose 6-phosphate</text>
        <dbReference type="Rhea" id="RHEA:12356"/>
        <dbReference type="ChEBI" id="CHEBI:58735"/>
        <dbReference type="ChEBI" id="CHEBI:61527"/>
        <dbReference type="EC" id="5.3.1.8"/>
    </reaction>
</comment>
<dbReference type="EC" id="5.3.1.8" evidence="3"/>
<dbReference type="RefSeq" id="WP_012725901.1">
    <property type="nucleotide sequence ID" value="NC_012669.1"/>
</dbReference>
<dbReference type="PRINTS" id="PR00714">
    <property type="entry name" value="MAN6PISMRASE"/>
</dbReference>
<dbReference type="PANTHER" id="PTHR10309">
    <property type="entry name" value="MANNOSE-6-PHOSPHATE ISOMERASE"/>
    <property type="match status" value="1"/>
</dbReference>
<dbReference type="eggNOG" id="COG1482">
    <property type="taxonomic scope" value="Bacteria"/>
</dbReference>
<dbReference type="InterPro" id="IPR018050">
    <property type="entry name" value="Pmannose_isomerase-type1_CS"/>
</dbReference>
<dbReference type="KEGG" id="bcv:Bcav_0860"/>
<dbReference type="GO" id="GO:0009298">
    <property type="term" value="P:GDP-mannose biosynthetic process"/>
    <property type="evidence" value="ECO:0007669"/>
    <property type="project" value="InterPro"/>
</dbReference>
<feature type="binding site" evidence="10">
    <location>
        <position position="94"/>
    </location>
    <ligand>
        <name>Zn(2+)</name>
        <dbReference type="ChEBI" id="CHEBI:29105"/>
    </ligand>
</feature>
<comment type="similarity">
    <text evidence="2">Belongs to the mannose-6-phosphate isomerase type 1 family.</text>
</comment>
<dbReference type="GO" id="GO:0005829">
    <property type="term" value="C:cytosol"/>
    <property type="evidence" value="ECO:0007669"/>
    <property type="project" value="TreeGrafter"/>
</dbReference>
<evidence type="ECO:0000256" key="5">
    <source>
        <dbReference type="ARBA" id="ARBA00022833"/>
    </source>
</evidence>
<gene>
    <name evidence="13" type="ordered locus">Bcav_0860</name>
</gene>
<dbReference type="InterPro" id="IPR049071">
    <property type="entry name" value="MPI_cupin_dom"/>
</dbReference>
<evidence type="ECO:0000256" key="10">
    <source>
        <dbReference type="PIRSR" id="PIRSR001480-2"/>
    </source>
</evidence>
<dbReference type="PIRSF" id="PIRSF001480">
    <property type="entry name" value="Mannose-6-phosphate_isomerase"/>
    <property type="match status" value="1"/>
</dbReference>
<dbReference type="Gene3D" id="2.60.120.10">
    <property type="entry name" value="Jelly Rolls"/>
    <property type="match status" value="2"/>
</dbReference>
<evidence type="ECO:0000313" key="14">
    <source>
        <dbReference type="Proteomes" id="UP000007962"/>
    </source>
</evidence>
<dbReference type="PROSITE" id="PS00965">
    <property type="entry name" value="PMI_I_1"/>
    <property type="match status" value="1"/>
</dbReference>
<feature type="domain" description="Mannose-6-phosphate isomerase cupin" evidence="12">
    <location>
        <begin position="321"/>
        <end position="390"/>
    </location>
</feature>
<dbReference type="SUPFAM" id="SSF51182">
    <property type="entry name" value="RmlC-like cupins"/>
    <property type="match status" value="1"/>
</dbReference>
<keyword evidence="6 13" id="KW-0413">Isomerase</keyword>
<dbReference type="Proteomes" id="UP000007962">
    <property type="component" value="Chromosome"/>
</dbReference>
<dbReference type="EMBL" id="CP001618">
    <property type="protein sequence ID" value="ACQ79121.1"/>
    <property type="molecule type" value="Genomic_DNA"/>
</dbReference>
<dbReference type="STRING" id="471853.Bcav_0860"/>
<feature type="domain" description="Phosphomannose isomerase type I catalytic" evidence="11">
    <location>
        <begin position="1"/>
        <end position="146"/>
    </location>
</feature>
<organism evidence="13 14">
    <name type="scientific">Beutenbergia cavernae (strain ATCC BAA-8 / DSM 12333 / CCUG 43141 / JCM 11478 / NBRC 16432 / NCIMB 13614 / HKI 0122)</name>
    <dbReference type="NCBI Taxonomy" id="471853"/>
    <lineage>
        <taxon>Bacteria</taxon>
        <taxon>Bacillati</taxon>
        <taxon>Actinomycetota</taxon>
        <taxon>Actinomycetes</taxon>
        <taxon>Micrococcales</taxon>
        <taxon>Beutenbergiaceae</taxon>
        <taxon>Beutenbergia</taxon>
    </lineage>
</organism>
<keyword evidence="5 10" id="KW-0862">Zinc</keyword>
<dbReference type="GO" id="GO:0008270">
    <property type="term" value="F:zinc ion binding"/>
    <property type="evidence" value="ECO:0007669"/>
    <property type="project" value="InterPro"/>
</dbReference>
<evidence type="ECO:0000256" key="8">
    <source>
        <dbReference type="ARBA" id="ARBA00030762"/>
    </source>
</evidence>
<feature type="binding site" evidence="10">
    <location>
        <position position="96"/>
    </location>
    <ligand>
        <name>Zn(2+)</name>
        <dbReference type="ChEBI" id="CHEBI:29105"/>
    </ligand>
</feature>
<evidence type="ECO:0000256" key="9">
    <source>
        <dbReference type="PIRSR" id="PIRSR001480-1"/>
    </source>
</evidence>